<dbReference type="PANTHER" id="PTHR31170">
    <property type="entry name" value="BNAC04G53230D PROTEIN"/>
    <property type="match status" value="1"/>
</dbReference>
<feature type="compositionally biased region" description="Basic residues" evidence="1">
    <location>
        <begin position="1"/>
        <end position="10"/>
    </location>
</feature>
<reference evidence="3" key="1">
    <citation type="submission" date="2022-03" db="EMBL/GenBank/DDBJ databases">
        <title>A functionally conserved STORR gene fusion in Papaver species that diverged 16.8 million years ago.</title>
        <authorList>
            <person name="Catania T."/>
        </authorList>
    </citation>
    <scope>NUCLEOTIDE SEQUENCE</scope>
    <source>
        <strain evidence="3">S-191538</strain>
    </source>
</reference>
<feature type="region of interest" description="Disordered" evidence="1">
    <location>
        <begin position="1"/>
        <end position="38"/>
    </location>
</feature>
<feature type="compositionally biased region" description="Polar residues" evidence="1">
    <location>
        <begin position="58"/>
        <end position="75"/>
    </location>
</feature>
<dbReference type="PANTHER" id="PTHR31170:SF25">
    <property type="entry name" value="BNAA09G04570D PROTEIN"/>
    <property type="match status" value="1"/>
</dbReference>
<keyword evidence="2" id="KW-1133">Transmembrane helix</keyword>
<dbReference type="AlphaFoldDB" id="A0AA41VGI7"/>
<keyword evidence="2" id="KW-0812">Transmembrane</keyword>
<protein>
    <submittedName>
        <fullName evidence="3">Uncharacterized protein</fullName>
    </submittedName>
</protein>
<evidence type="ECO:0000313" key="4">
    <source>
        <dbReference type="Proteomes" id="UP001177140"/>
    </source>
</evidence>
<evidence type="ECO:0000256" key="1">
    <source>
        <dbReference type="SAM" id="MobiDB-lite"/>
    </source>
</evidence>
<sequence length="564" mass="64768">MTRKNNKDRKNKGPEPFHPSKSSESTPSHKEWPDVIIFHRSGIHPQAGVLFGMKKQNDNPSTSSLKSYGSGNSNKTTRDKKYYRSNEDSSVPNPEKETTVPDDGWVIEINSYGEGADYDSGKSWKIFRIPRNMFEISKNAYIPKLVSIGPFHHGDGRYKAMEEHKKRYLLRLLGYTGATPSPSDNLSEDFVKSKPSAVSTKSQPAVGLGKLVNAMMSLEKETRACYSENVRMNKNNSFVQMMLMDGCFIVELLRLYYKYSINNKAVDDPIFTTRWMLCTLQRDLLMLENQLPFQVLELLYTLTERPGKDPNNVPLIDLILKFFNPLLRRDLGNIQVNREKNYNHMLDVFRTSFLPISPSGQVENQVTDDSSVLIHSATELQEAGVKFSKKSEQVTNLLSVRFDRFTGTLHIPPLQIDDSTLPLFLNFMAYEQCDRDAEPYFSNHFIFLDRLVNTAKDIEILHNKGVINHALGSDKDVANLINKLSREIIYDADTCHLGERMKELNMYYDECADQWYVWFKALKRDYFSSPWTVASLIAAVFLLLLTVCQTYFSFYGYFKPPKQP</sequence>
<evidence type="ECO:0000256" key="2">
    <source>
        <dbReference type="SAM" id="Phobius"/>
    </source>
</evidence>
<gene>
    <name evidence="3" type="ORF">MKW94_011872</name>
</gene>
<organism evidence="3 4">
    <name type="scientific">Papaver nudicaule</name>
    <name type="common">Iceland poppy</name>
    <dbReference type="NCBI Taxonomy" id="74823"/>
    <lineage>
        <taxon>Eukaryota</taxon>
        <taxon>Viridiplantae</taxon>
        <taxon>Streptophyta</taxon>
        <taxon>Embryophyta</taxon>
        <taxon>Tracheophyta</taxon>
        <taxon>Spermatophyta</taxon>
        <taxon>Magnoliopsida</taxon>
        <taxon>Ranunculales</taxon>
        <taxon>Papaveraceae</taxon>
        <taxon>Papaveroideae</taxon>
        <taxon>Papaver</taxon>
    </lineage>
</organism>
<name>A0AA41VGI7_PAPNU</name>
<dbReference type="InterPro" id="IPR004158">
    <property type="entry name" value="DUF247_pln"/>
</dbReference>
<keyword evidence="2" id="KW-0472">Membrane</keyword>
<dbReference type="Pfam" id="PF03140">
    <property type="entry name" value="DUF247"/>
    <property type="match status" value="1"/>
</dbReference>
<feature type="compositionally biased region" description="Basic and acidic residues" evidence="1">
    <location>
        <begin position="76"/>
        <end position="87"/>
    </location>
</feature>
<feature type="transmembrane region" description="Helical" evidence="2">
    <location>
        <begin position="533"/>
        <end position="558"/>
    </location>
</feature>
<keyword evidence="4" id="KW-1185">Reference proteome</keyword>
<comment type="caution">
    <text evidence="3">The sequence shown here is derived from an EMBL/GenBank/DDBJ whole genome shotgun (WGS) entry which is preliminary data.</text>
</comment>
<proteinExistence type="predicted"/>
<accession>A0AA41VGI7</accession>
<evidence type="ECO:0000313" key="3">
    <source>
        <dbReference type="EMBL" id="MCL7040841.1"/>
    </source>
</evidence>
<dbReference type="EMBL" id="JAJJMA010217130">
    <property type="protein sequence ID" value="MCL7040841.1"/>
    <property type="molecule type" value="Genomic_DNA"/>
</dbReference>
<feature type="region of interest" description="Disordered" evidence="1">
    <location>
        <begin position="52"/>
        <end position="101"/>
    </location>
</feature>
<dbReference type="Proteomes" id="UP001177140">
    <property type="component" value="Unassembled WGS sequence"/>
</dbReference>